<feature type="transmembrane region" description="Helical" evidence="7">
    <location>
        <begin position="880"/>
        <end position="899"/>
    </location>
</feature>
<organism evidence="9 10">
    <name type="scientific">Filibacter tadaridae</name>
    <dbReference type="NCBI Taxonomy" id="2483811"/>
    <lineage>
        <taxon>Bacteria</taxon>
        <taxon>Bacillati</taxon>
        <taxon>Bacillota</taxon>
        <taxon>Bacilli</taxon>
        <taxon>Bacillales</taxon>
        <taxon>Caryophanaceae</taxon>
        <taxon>Filibacter</taxon>
    </lineage>
</organism>
<evidence type="ECO:0000256" key="5">
    <source>
        <dbReference type="ARBA" id="ARBA00023136"/>
    </source>
</evidence>
<evidence type="ECO:0000256" key="4">
    <source>
        <dbReference type="ARBA" id="ARBA00022989"/>
    </source>
</evidence>
<dbReference type="PANTHER" id="PTHR30572:SF4">
    <property type="entry name" value="ABC TRANSPORTER PERMEASE YTRF"/>
    <property type="match status" value="1"/>
</dbReference>
<keyword evidence="4 7" id="KW-1133">Transmembrane helix</keyword>
<evidence type="ECO:0000313" key="10">
    <source>
        <dbReference type="Proteomes" id="UP000270468"/>
    </source>
</evidence>
<dbReference type="PANTHER" id="PTHR30572">
    <property type="entry name" value="MEMBRANE COMPONENT OF TRANSPORTER-RELATED"/>
    <property type="match status" value="1"/>
</dbReference>
<dbReference type="GO" id="GO:0022857">
    <property type="term" value="F:transmembrane transporter activity"/>
    <property type="evidence" value="ECO:0007669"/>
    <property type="project" value="TreeGrafter"/>
</dbReference>
<gene>
    <name evidence="9" type="ORF">FILTAD_02736</name>
</gene>
<feature type="transmembrane region" description="Helical" evidence="7">
    <location>
        <begin position="749"/>
        <end position="774"/>
    </location>
</feature>
<keyword evidence="2" id="KW-1003">Cell membrane</keyword>
<protein>
    <submittedName>
        <fullName evidence="9">Outer membrane-specific lipoprotein transporter subunit LolE</fullName>
    </submittedName>
</protein>
<keyword evidence="9" id="KW-0449">Lipoprotein</keyword>
<dbReference type="OrthoDB" id="3268975at2"/>
<accession>A0A3P5XCU6</accession>
<dbReference type="EMBL" id="UXAV01000044">
    <property type="protein sequence ID" value="VDC32516.1"/>
    <property type="molecule type" value="Genomic_DNA"/>
</dbReference>
<evidence type="ECO:0000259" key="8">
    <source>
        <dbReference type="Pfam" id="PF02687"/>
    </source>
</evidence>
<evidence type="ECO:0000256" key="2">
    <source>
        <dbReference type="ARBA" id="ARBA00022475"/>
    </source>
</evidence>
<feature type="transmembrane region" description="Helical" evidence="7">
    <location>
        <begin position="16"/>
        <end position="35"/>
    </location>
</feature>
<dbReference type="InterPro" id="IPR050250">
    <property type="entry name" value="Macrolide_Exporter_MacB"/>
</dbReference>
<dbReference type="Pfam" id="PF02687">
    <property type="entry name" value="FtsX"/>
    <property type="match status" value="2"/>
</dbReference>
<feature type="transmembrane region" description="Helical" evidence="7">
    <location>
        <begin position="642"/>
        <end position="663"/>
    </location>
</feature>
<keyword evidence="10" id="KW-1185">Reference proteome</keyword>
<comment type="subcellular location">
    <subcellularLocation>
        <location evidence="1">Cell membrane</location>
        <topology evidence="1">Multi-pass membrane protein</topology>
    </subcellularLocation>
</comment>
<feature type="transmembrane region" description="Helical" evidence="7">
    <location>
        <begin position="605"/>
        <end position="630"/>
    </location>
</feature>
<feature type="transmembrane region" description="Helical" evidence="7">
    <location>
        <begin position="706"/>
        <end position="729"/>
    </location>
</feature>
<dbReference type="AlphaFoldDB" id="A0A3P5XCU6"/>
<reference evidence="9 10" key="1">
    <citation type="submission" date="2018-11" db="EMBL/GenBank/DDBJ databases">
        <authorList>
            <person name="Criscuolo A."/>
        </authorList>
    </citation>
    <scope>NUCLEOTIDE SEQUENCE [LARGE SCALE GENOMIC DNA]</scope>
    <source>
        <strain evidence="9">ATB-66</strain>
    </source>
</reference>
<evidence type="ECO:0000256" key="6">
    <source>
        <dbReference type="ARBA" id="ARBA00038076"/>
    </source>
</evidence>
<evidence type="ECO:0000256" key="3">
    <source>
        <dbReference type="ARBA" id="ARBA00022692"/>
    </source>
</evidence>
<feature type="domain" description="ABC3 transporter permease C-terminal" evidence="8">
    <location>
        <begin position="562"/>
        <end position="668"/>
    </location>
</feature>
<keyword evidence="3 7" id="KW-0812">Transmembrane</keyword>
<dbReference type="GO" id="GO:0005886">
    <property type="term" value="C:plasma membrane"/>
    <property type="evidence" value="ECO:0007669"/>
    <property type="project" value="UniProtKB-SubCell"/>
</dbReference>
<comment type="similarity">
    <text evidence="6">Belongs to the ABC-4 integral membrane protein family.</text>
</comment>
<evidence type="ECO:0000256" key="1">
    <source>
        <dbReference type="ARBA" id="ARBA00004651"/>
    </source>
</evidence>
<feature type="transmembrane region" description="Helical" evidence="7">
    <location>
        <begin position="557"/>
        <end position="584"/>
    </location>
</feature>
<feature type="domain" description="ABC3 transporter permease C-terminal" evidence="8">
    <location>
        <begin position="752"/>
        <end position="862"/>
    </location>
</feature>
<keyword evidence="5 7" id="KW-0472">Membrane</keyword>
<dbReference type="RefSeq" id="WP_124071541.1">
    <property type="nucleotide sequence ID" value="NZ_CBCRXF010000002.1"/>
</dbReference>
<evidence type="ECO:0000313" key="9">
    <source>
        <dbReference type="EMBL" id="VDC32516.1"/>
    </source>
</evidence>
<feature type="transmembrane region" description="Helical" evidence="7">
    <location>
        <begin position="795"/>
        <end position="820"/>
    </location>
</feature>
<dbReference type="InterPro" id="IPR003838">
    <property type="entry name" value="ABC3_permease_C"/>
</dbReference>
<dbReference type="Proteomes" id="UP000270468">
    <property type="component" value="Unassembled WGS sequence"/>
</dbReference>
<proteinExistence type="inferred from homology"/>
<feature type="transmembrane region" description="Helical" evidence="7">
    <location>
        <begin position="832"/>
        <end position="854"/>
    </location>
</feature>
<evidence type="ECO:0000256" key="7">
    <source>
        <dbReference type="SAM" id="Phobius"/>
    </source>
</evidence>
<sequence>MIRFIWQNWWRRKERLILLIVGALIISIGLTYLVGISDANKGTIVDELQQRWSSSYDIVVRPAGSRSVTEEKGLLDPNYLSGLDGGISRAQYEQIKTIRDVEVAAPIAMISPVLYTTKLTQLDLPEGIYRMTTEEVSNDGISKESTAASHYFAVGNYDMIVKKFQEQGPDYFLRTPFGYPDHHLITSREMLLAGIDPEQEAKLVGLDQAIVDNGPGRYFTGEDVSMNEVLDEETDLNMSHIPVIINNQSFTDIAINYTIERLDLPFDGEVASETLKMLEDNGGQTYLDTLEAVDQQNYTYTDQEIYSRMVNSISGSDTGTGEPFLEDYLYDRFAHLSSRPSPLQYEDVLSPFSERWPYAYELQTFEIPDFPQDKSFRVYNSYGFSNGGGYPRVQPEWIGFYDANQLAISKDPTNELPMETYRPASAELVVDASDNPINPPKVLKPAGFAMDFLSTPPSMLTTIEAAERIMGDKPISAIRIRVAGVADLSDDSQQIVEKVAREIEEQTGLLTDITLGSSPQPTLVHVPAINDTEELGWFQQPWVSIGSSITLFREAKIGFSGLIISTMAVAVIYVWASSLVSLLARRKEFAVLLAVGWRPTQLSKLLFMESAILGAFVALISWMMLGFVSITEGATVLPIRFLLTGLFGFVVYVLGAVIPGLLVRQISPYEAMQTGEISKASGRMVRTRGLLSMAFNHFTGKWKRSLLSIVAIALPTSLLALFLYVTVRLQGIMYTTWLGQYVALEVGPVHYTAMAVALNIAILTTAEIMWQNIAERQGEIALLKAVGWKDRHVRLLILIEGMFSGLFAAIIGLALAFGIMWGLYRQMPVEELGFILATGFIPIIIGIIGTILPAERAVRMSPVRGVGGNYSNRKVVEKRLKWMIIVIFLVVVGVLVYTLL</sequence>
<name>A0A3P5XCU6_9BACL</name>